<dbReference type="GO" id="GO:0016020">
    <property type="term" value="C:membrane"/>
    <property type="evidence" value="ECO:0007669"/>
    <property type="project" value="InterPro"/>
</dbReference>
<evidence type="ECO:0000313" key="3">
    <source>
        <dbReference type="EMBL" id="KAF7280510.1"/>
    </source>
</evidence>
<accession>A0A834IMN6</accession>
<dbReference type="GO" id="GO:0005829">
    <property type="term" value="C:cytosol"/>
    <property type="evidence" value="ECO:0007669"/>
    <property type="project" value="TreeGrafter"/>
</dbReference>
<dbReference type="InterPro" id="IPR007875">
    <property type="entry name" value="Sprouty"/>
</dbReference>
<organism evidence="3 4">
    <name type="scientific">Rhynchophorus ferrugineus</name>
    <name type="common">Red palm weevil</name>
    <name type="synonym">Curculio ferrugineus</name>
    <dbReference type="NCBI Taxonomy" id="354439"/>
    <lineage>
        <taxon>Eukaryota</taxon>
        <taxon>Metazoa</taxon>
        <taxon>Ecdysozoa</taxon>
        <taxon>Arthropoda</taxon>
        <taxon>Hexapoda</taxon>
        <taxon>Insecta</taxon>
        <taxon>Pterygota</taxon>
        <taxon>Neoptera</taxon>
        <taxon>Endopterygota</taxon>
        <taxon>Coleoptera</taxon>
        <taxon>Polyphaga</taxon>
        <taxon>Cucujiformia</taxon>
        <taxon>Curculionidae</taxon>
        <taxon>Dryophthorinae</taxon>
        <taxon>Rhynchophorus</taxon>
    </lineage>
</organism>
<evidence type="ECO:0000256" key="2">
    <source>
        <dbReference type="SAM" id="MobiDB-lite"/>
    </source>
</evidence>
<keyword evidence="4" id="KW-1185">Reference proteome</keyword>
<dbReference type="EMBL" id="JAACXV010000290">
    <property type="protein sequence ID" value="KAF7280510.1"/>
    <property type="molecule type" value="Genomic_DNA"/>
</dbReference>
<evidence type="ECO:0000256" key="1">
    <source>
        <dbReference type="ARBA" id="ARBA00010964"/>
    </source>
</evidence>
<dbReference type="PANTHER" id="PTHR12365:SF7">
    <property type="entry name" value="PROTEIN SPROUTY"/>
    <property type="match status" value="1"/>
</dbReference>
<dbReference type="PROSITE" id="PS51227">
    <property type="entry name" value="SPR"/>
    <property type="match status" value="1"/>
</dbReference>
<sequence>MECTTSISDDGQERQPSDRLSEPLSAPGPGMDQHGFPAAPQRGPRRPVAISIPLRAVPAVSLAEPRPEAERRDNEYVETPLRGQPPPPLFHAHHPLRRPPAPPPPPAPVAKQPLSFSKTSAAAAAASTNAAAALAPECSAAGPSIMCADCGRCRCATCRAPRPLPERWACNGACLVSSDTIVDYASCLCCAKGLFYHCSEADDEGNSCANDPCGCGPDRRAARWGCLAVLACALPCLWFYWPMRCAKRGLEMCYARQSRQGCRCRPKEPPQPTDKRLLSNDSL</sequence>
<feature type="compositionally biased region" description="Basic and acidic residues" evidence="2">
    <location>
        <begin position="11"/>
        <end position="21"/>
    </location>
</feature>
<comment type="caution">
    <text evidence="3">The sequence shown here is derived from an EMBL/GenBank/DDBJ whole genome shotgun (WGS) entry which is preliminary data.</text>
</comment>
<dbReference type="OrthoDB" id="10038884at2759"/>
<feature type="compositionally biased region" description="Pro residues" evidence="2">
    <location>
        <begin position="98"/>
        <end position="108"/>
    </location>
</feature>
<protein>
    <recommendedName>
        <fullName evidence="5">Sprouty</fullName>
    </recommendedName>
</protein>
<reference evidence="3" key="1">
    <citation type="submission" date="2020-08" db="EMBL/GenBank/DDBJ databases">
        <title>Genome sequencing and assembly of the red palm weevil Rhynchophorus ferrugineus.</title>
        <authorList>
            <person name="Dias G.B."/>
            <person name="Bergman C.M."/>
            <person name="Manee M."/>
        </authorList>
    </citation>
    <scope>NUCLEOTIDE SEQUENCE</scope>
    <source>
        <strain evidence="3">AA-2017</strain>
        <tissue evidence="3">Whole larva</tissue>
    </source>
</reference>
<dbReference type="InterPro" id="IPR051192">
    <property type="entry name" value="Sprouty_domain"/>
</dbReference>
<feature type="compositionally biased region" description="Basic and acidic residues" evidence="2">
    <location>
        <begin position="65"/>
        <end position="75"/>
    </location>
</feature>
<evidence type="ECO:0008006" key="5">
    <source>
        <dbReference type="Google" id="ProtNLM"/>
    </source>
</evidence>
<evidence type="ECO:0000313" key="4">
    <source>
        <dbReference type="Proteomes" id="UP000625711"/>
    </source>
</evidence>
<gene>
    <name evidence="3" type="ORF">GWI33_005815</name>
</gene>
<dbReference type="PANTHER" id="PTHR12365">
    <property type="entry name" value="SPROUTY"/>
    <property type="match status" value="1"/>
</dbReference>
<dbReference type="Pfam" id="PF05210">
    <property type="entry name" value="Sprouty"/>
    <property type="match status" value="1"/>
</dbReference>
<name>A0A834IMN6_RHYFE</name>
<dbReference type="GO" id="GO:0040037">
    <property type="term" value="P:negative regulation of fibroblast growth factor receptor signaling pathway"/>
    <property type="evidence" value="ECO:0007669"/>
    <property type="project" value="TreeGrafter"/>
</dbReference>
<proteinExistence type="inferred from homology"/>
<dbReference type="GO" id="GO:0048513">
    <property type="term" value="P:animal organ development"/>
    <property type="evidence" value="ECO:0007669"/>
    <property type="project" value="TreeGrafter"/>
</dbReference>
<dbReference type="AlphaFoldDB" id="A0A834IMN6"/>
<feature type="region of interest" description="Disordered" evidence="2">
    <location>
        <begin position="1"/>
        <end position="115"/>
    </location>
</feature>
<dbReference type="GO" id="GO:0046580">
    <property type="term" value="P:negative regulation of Ras protein signal transduction"/>
    <property type="evidence" value="ECO:0007669"/>
    <property type="project" value="TreeGrafter"/>
</dbReference>
<comment type="similarity">
    <text evidence="1">Belongs to the sprouty family.</text>
</comment>
<dbReference type="Proteomes" id="UP000625711">
    <property type="component" value="Unassembled WGS sequence"/>
</dbReference>